<evidence type="ECO:0000313" key="3">
    <source>
        <dbReference type="Proteomes" id="UP000664034"/>
    </source>
</evidence>
<dbReference type="EMBL" id="JAFMYV010000004">
    <property type="protein sequence ID" value="MBO0937083.1"/>
    <property type="molecule type" value="Genomic_DNA"/>
</dbReference>
<reference evidence="2" key="1">
    <citation type="submission" date="2021-03" db="EMBL/GenBank/DDBJ databases">
        <title>Fibrella sp. HMF5335 genome sequencing and assembly.</title>
        <authorList>
            <person name="Kang H."/>
            <person name="Kim H."/>
            <person name="Bae S."/>
            <person name="Joh K."/>
        </authorList>
    </citation>
    <scope>NUCLEOTIDE SEQUENCE</scope>
    <source>
        <strain evidence="2">HMF5335</strain>
    </source>
</reference>
<proteinExistence type="predicted"/>
<gene>
    <name evidence="2" type="ORF">J2I47_11050</name>
</gene>
<organism evidence="2 3">
    <name type="scientific">Fibrella rubiginis</name>
    <dbReference type="NCBI Taxonomy" id="2817060"/>
    <lineage>
        <taxon>Bacteria</taxon>
        <taxon>Pseudomonadati</taxon>
        <taxon>Bacteroidota</taxon>
        <taxon>Cytophagia</taxon>
        <taxon>Cytophagales</taxon>
        <taxon>Spirosomataceae</taxon>
        <taxon>Fibrella</taxon>
    </lineage>
</organism>
<dbReference type="AlphaFoldDB" id="A0A939GII0"/>
<evidence type="ECO:0000313" key="2">
    <source>
        <dbReference type="EMBL" id="MBO0937083.1"/>
    </source>
</evidence>
<protein>
    <recommendedName>
        <fullName evidence="4">TIGR03067 domain-containing protein</fullName>
    </recommendedName>
</protein>
<accession>A0A939GII0</accession>
<comment type="caution">
    <text evidence="2">The sequence shown here is derived from an EMBL/GenBank/DDBJ whole genome shotgun (WGS) entry which is preliminary data.</text>
</comment>
<keyword evidence="1" id="KW-0732">Signal</keyword>
<sequence length="123" mass="13806">MQKARIFLFMLLLGMAVGGHTQANQRNKVFVGKWEISIADSPEIKFITNLVRKKGRLTGELTDTRNPAAPKLPITRVEEKGNSMSIFYTSAEKKELTIDLTKVDADNLKGTMYTFDASAKRIK</sequence>
<evidence type="ECO:0008006" key="4">
    <source>
        <dbReference type="Google" id="ProtNLM"/>
    </source>
</evidence>
<name>A0A939GII0_9BACT</name>
<keyword evidence="3" id="KW-1185">Reference proteome</keyword>
<dbReference type="Proteomes" id="UP000664034">
    <property type="component" value="Unassembled WGS sequence"/>
</dbReference>
<dbReference type="RefSeq" id="WP_207364632.1">
    <property type="nucleotide sequence ID" value="NZ_JAFMYV010000004.1"/>
</dbReference>
<feature type="signal peptide" evidence="1">
    <location>
        <begin position="1"/>
        <end position="23"/>
    </location>
</feature>
<feature type="chain" id="PRO_5038041608" description="TIGR03067 domain-containing protein" evidence="1">
    <location>
        <begin position="24"/>
        <end position="123"/>
    </location>
</feature>
<evidence type="ECO:0000256" key="1">
    <source>
        <dbReference type="SAM" id="SignalP"/>
    </source>
</evidence>